<protein>
    <submittedName>
        <fullName evidence="9">Alanine:cation symporter family protein</fullName>
    </submittedName>
</protein>
<organism evidence="9 10">
    <name type="scientific">Carboxylicivirga marina</name>
    <dbReference type="NCBI Taxonomy" id="2800988"/>
    <lineage>
        <taxon>Bacteria</taxon>
        <taxon>Pseudomonadati</taxon>
        <taxon>Bacteroidota</taxon>
        <taxon>Bacteroidia</taxon>
        <taxon>Marinilabiliales</taxon>
        <taxon>Marinilabiliaceae</taxon>
        <taxon>Carboxylicivirga</taxon>
    </lineage>
</organism>
<proteinExistence type="inferred from homology"/>
<feature type="transmembrane region" description="Helical" evidence="8">
    <location>
        <begin position="350"/>
        <end position="370"/>
    </location>
</feature>
<dbReference type="Pfam" id="PF01235">
    <property type="entry name" value="Na_Ala_symp"/>
    <property type="match status" value="1"/>
</dbReference>
<dbReference type="PANTHER" id="PTHR30330:SF3">
    <property type="entry name" value="TRANSCRIPTIONAL REGULATOR, LRP FAMILY"/>
    <property type="match status" value="1"/>
</dbReference>
<feature type="transmembrane region" description="Helical" evidence="8">
    <location>
        <begin position="390"/>
        <end position="410"/>
    </location>
</feature>
<dbReference type="EMBL" id="JAENRR010000006">
    <property type="protein sequence ID" value="MBK3516439.1"/>
    <property type="molecule type" value="Genomic_DNA"/>
</dbReference>
<keyword evidence="5 8" id="KW-0812">Transmembrane</keyword>
<feature type="transmembrane region" description="Helical" evidence="8">
    <location>
        <begin position="240"/>
        <end position="267"/>
    </location>
</feature>
<evidence type="ECO:0000256" key="2">
    <source>
        <dbReference type="ARBA" id="ARBA00009261"/>
    </source>
</evidence>
<evidence type="ECO:0000256" key="7">
    <source>
        <dbReference type="ARBA" id="ARBA00023136"/>
    </source>
</evidence>
<feature type="transmembrane region" description="Helical" evidence="8">
    <location>
        <begin position="189"/>
        <end position="207"/>
    </location>
</feature>
<feature type="transmembrane region" description="Helical" evidence="8">
    <location>
        <begin position="95"/>
        <end position="118"/>
    </location>
</feature>
<evidence type="ECO:0000256" key="3">
    <source>
        <dbReference type="ARBA" id="ARBA00022448"/>
    </source>
</evidence>
<evidence type="ECO:0000313" key="10">
    <source>
        <dbReference type="Proteomes" id="UP000605676"/>
    </source>
</evidence>
<keyword evidence="3 8" id="KW-0813">Transport</keyword>
<keyword evidence="4 8" id="KW-1003">Cell membrane</keyword>
<evidence type="ECO:0000256" key="1">
    <source>
        <dbReference type="ARBA" id="ARBA00004651"/>
    </source>
</evidence>
<evidence type="ECO:0000313" key="9">
    <source>
        <dbReference type="EMBL" id="MBK3516439.1"/>
    </source>
</evidence>
<dbReference type="NCBIfam" id="TIGR00835">
    <property type="entry name" value="agcS"/>
    <property type="match status" value="1"/>
</dbReference>
<dbReference type="InterPro" id="IPR001463">
    <property type="entry name" value="Na/Ala_symport"/>
</dbReference>
<dbReference type="PANTHER" id="PTHR30330">
    <property type="entry name" value="AGSS FAMILY TRANSPORTER, SODIUM-ALANINE"/>
    <property type="match status" value="1"/>
</dbReference>
<keyword evidence="7 8" id="KW-0472">Membrane</keyword>
<name>A0ABS1HGV8_9BACT</name>
<keyword evidence="6 8" id="KW-1133">Transmembrane helix</keyword>
<feature type="transmembrane region" description="Helical" evidence="8">
    <location>
        <begin position="146"/>
        <end position="163"/>
    </location>
</feature>
<feature type="transmembrane region" description="Helical" evidence="8">
    <location>
        <begin position="416"/>
        <end position="435"/>
    </location>
</feature>
<feature type="transmembrane region" description="Helical" evidence="8">
    <location>
        <begin position="214"/>
        <end position="234"/>
    </location>
</feature>
<comment type="similarity">
    <text evidence="2 8">Belongs to the alanine or glycine:cation symporter (AGCS) (TC 2.A.25) family.</text>
</comment>
<evidence type="ECO:0000256" key="4">
    <source>
        <dbReference type="ARBA" id="ARBA00022475"/>
    </source>
</evidence>
<keyword evidence="10" id="KW-1185">Reference proteome</keyword>
<evidence type="ECO:0000256" key="6">
    <source>
        <dbReference type="ARBA" id="ARBA00022989"/>
    </source>
</evidence>
<dbReference type="Proteomes" id="UP000605676">
    <property type="component" value="Unassembled WGS sequence"/>
</dbReference>
<reference evidence="9 10" key="1">
    <citation type="submission" date="2021-01" db="EMBL/GenBank/DDBJ databases">
        <title>Carboxyliciviraga sp.nov., isolated from coastal sediments.</title>
        <authorList>
            <person name="Lu D."/>
            <person name="Zhang T."/>
        </authorList>
    </citation>
    <scope>NUCLEOTIDE SEQUENCE [LARGE SCALE GENOMIC DNA]</scope>
    <source>
        <strain evidence="9 10">N1Y132</strain>
    </source>
</reference>
<feature type="transmembrane region" description="Helical" evidence="8">
    <location>
        <begin position="308"/>
        <end position="330"/>
    </location>
</feature>
<comment type="subcellular location">
    <subcellularLocation>
        <location evidence="1 8">Cell membrane</location>
        <topology evidence="1 8">Multi-pass membrane protein</topology>
    </subcellularLocation>
</comment>
<gene>
    <name evidence="9" type="ORF">JIV24_03735</name>
</gene>
<feature type="transmembrane region" description="Helical" evidence="8">
    <location>
        <begin position="12"/>
        <end position="31"/>
    </location>
</feature>
<dbReference type="PRINTS" id="PR00175">
    <property type="entry name" value="NAALASMPORT"/>
</dbReference>
<dbReference type="Gene3D" id="1.20.1740.10">
    <property type="entry name" value="Amino acid/polyamine transporter I"/>
    <property type="match status" value="1"/>
</dbReference>
<comment type="caution">
    <text evidence="9">The sequence shown here is derived from an EMBL/GenBank/DDBJ whole genome shotgun (WGS) entry which is preliminary data.</text>
</comment>
<dbReference type="PROSITE" id="PS00873">
    <property type="entry name" value="NA_ALANINE_SYMP"/>
    <property type="match status" value="1"/>
</dbReference>
<accession>A0ABS1HGV8</accession>
<sequence length="449" mass="48003">MENLIIEFSEFIWGTPLLILLLGGGFFFMIYSKLMPFQYIGHAVDILRGKYDDPNEAGQINHFQALSTALAATVGMGNISGVAVAITAGGPGAIFWMWVSAVLGVSTKFFTGTLAVMFRAKDDKGEIQGGPMYIITEGLGKKWKPMAVFFAIAAMFAVFPVFQSNQLTQVFRDIVLQPNGVETGFTSDLITGVVIALTMSVVIFGGIKRIGKVTASVVPFMVLLYVAIVLFIIFSHPDELVGAVAIIFKDAFSAQSVLGGAVGIIIITGIKRAAFSNEAGIGTAPLAHGAAKTNEPVREGLVAMLGPIVDTLIVCTMTALAILVTGVWQTSDADGITLTALAFDKAIPTYGPYLLILCVMFFALSTLFAFPYYGNKCSSYLFGTKSKNIYNVVSVISAVIAAVVSIDVVIAFIDSAYALMAFPNMIAAILLAPHVKRATVDYFKRLKNN</sequence>
<evidence type="ECO:0000256" key="8">
    <source>
        <dbReference type="RuleBase" id="RU363064"/>
    </source>
</evidence>
<keyword evidence="8" id="KW-0769">Symport</keyword>
<evidence type="ECO:0000256" key="5">
    <source>
        <dbReference type="ARBA" id="ARBA00022692"/>
    </source>
</evidence>
<feature type="transmembrane region" description="Helical" evidence="8">
    <location>
        <begin position="69"/>
        <end position="89"/>
    </location>
</feature>